<reference evidence="2" key="1">
    <citation type="journal article" date="2001" name="Genome Res.">
        <title>Sequence and analysis of chromosome I of the amitochondriate intracellular parasite Encephalitozoon cuniculi (Microspora).</title>
        <authorList>
            <person name="Peyret P."/>
            <person name="Katinka M.D."/>
            <person name="Duprat S."/>
            <person name="Duffieux F."/>
            <person name="Barbe V."/>
            <person name="Barbazanges M."/>
            <person name="Weissenbach J."/>
            <person name="Saurin W."/>
            <person name="Vivares C.P."/>
        </authorList>
    </citation>
    <scope>NUCLEOTIDE SEQUENCE [LARGE SCALE GENOMIC DNA]</scope>
    <source>
        <strain evidence="2">GB-M1</strain>
    </source>
</reference>
<name>Q8SWP4_ENCCU</name>
<organism evidence="1 2">
    <name type="scientific">Encephalitozoon cuniculi (strain GB-M1)</name>
    <name type="common">Microsporidian parasite</name>
    <dbReference type="NCBI Taxonomy" id="284813"/>
    <lineage>
        <taxon>Eukaryota</taxon>
        <taxon>Fungi</taxon>
        <taxon>Fungi incertae sedis</taxon>
        <taxon>Microsporidia</taxon>
        <taxon>Unikaryonidae</taxon>
        <taxon>Encephalitozoon</taxon>
    </lineage>
</organism>
<protein>
    <submittedName>
        <fullName evidence="1">Uncharacterized protein</fullName>
    </submittedName>
</protein>
<proteinExistence type="predicted"/>
<dbReference type="AlphaFoldDB" id="Q8SWP4"/>
<dbReference type="HOGENOM" id="CLU_1896187_0_0_1"/>
<dbReference type="Proteomes" id="UP000000819">
    <property type="component" value="Chromosome I"/>
</dbReference>
<dbReference type="KEGG" id="ecu:ECU01_0390"/>
<keyword evidence="2" id="KW-1185">Reference proteome</keyword>
<dbReference type="Pfam" id="PF17024">
    <property type="entry name" value="DMAP1_like"/>
    <property type="match status" value="1"/>
</dbReference>
<dbReference type="RefSeq" id="NP_001402123.1">
    <property type="nucleotide sequence ID" value="NM_001415549.1"/>
</dbReference>
<evidence type="ECO:0000313" key="2">
    <source>
        <dbReference type="Proteomes" id="UP000000819"/>
    </source>
</evidence>
<dbReference type="InParanoid" id="Q8SWP4"/>
<dbReference type="OrthoDB" id="2189046at2759"/>
<sequence>MERKGSGQDYEFHSDPVVRKYLKVLNSIESIRKDRNDVLSIYFNEVCTYNIDDLEDRSAVVKRLINREFTYPNAFLASSLGFNKTTWSRDYEKTLKEIGMDKRPKYSTLRNMLLFEKLKWLIIRYHEAKQKKRK</sequence>
<accession>Q8SWP4</accession>
<evidence type="ECO:0000313" key="1">
    <source>
        <dbReference type="EMBL" id="CAD24908.1"/>
    </source>
</evidence>
<reference evidence="1 2" key="3">
    <citation type="journal article" date="2009" name="BMC Genomics">
        <title>Identification of transcriptional signals in Encephalitozoon cuniculi widespread among Microsporidia phylum: support for accurate structural genome annotation.</title>
        <authorList>
            <person name="Peyretaillade E."/>
            <person name="Goncalves O."/>
            <person name="Terrat S."/>
            <person name="Dugat-Bony E."/>
            <person name="Wincker P."/>
            <person name="Cornman R.S."/>
            <person name="Evans J.D."/>
            <person name="Delbac F."/>
            <person name="Peyret P."/>
        </authorList>
    </citation>
    <scope>NUCLEOTIDE SEQUENCE [LARGE SCALE GENOMIC DNA]</scope>
    <source>
        <strain evidence="1 2">GB-M1</strain>
    </source>
</reference>
<gene>
    <name evidence="1" type="ordered locus">ECU01_0390</name>
</gene>
<dbReference type="EMBL" id="AL391737">
    <property type="protein sequence ID" value="CAD24908.1"/>
    <property type="molecule type" value="Genomic_DNA"/>
</dbReference>
<dbReference type="InterPro" id="IPR031504">
    <property type="entry name" value="DMAP1-like"/>
</dbReference>
<dbReference type="GeneID" id="860212"/>
<dbReference type="VEuPathDB" id="MicrosporidiaDB:ECU01_0390"/>
<reference evidence="1 2" key="2">
    <citation type="journal article" date="2001" name="Nature">
        <title>Genome sequence and gene compaction of the eukaryote parasite Encephalitozoon cuniculi.</title>
        <authorList>
            <person name="Katinka M.D."/>
            <person name="Duprat S."/>
            <person name="Cornillot E."/>
            <person name="Metenier G."/>
            <person name="Thomarat F."/>
            <person name="Prensier G."/>
            <person name="Barbe V."/>
            <person name="Peyretaillade E."/>
            <person name="Brottier P."/>
            <person name="Wincker P."/>
            <person name="Delbac F."/>
            <person name="El Alaoui H."/>
            <person name="Peyret P."/>
            <person name="Saurin W."/>
            <person name="Gouy M."/>
            <person name="Weissenbach J."/>
            <person name="Vivares C.P."/>
        </authorList>
    </citation>
    <scope>NUCLEOTIDE SEQUENCE [LARGE SCALE GENOMIC DNA]</scope>
    <source>
        <strain evidence="1 2">GB-M1</strain>
    </source>
</reference>
<dbReference type="OMA" id="NIYYEPY"/>